<name>A0A1H0WTR4_9ACTN</name>
<dbReference type="Gene3D" id="2.30.110.10">
    <property type="entry name" value="Electron Transport, Fmn-binding Protein, Chain A"/>
    <property type="match status" value="1"/>
</dbReference>
<dbReference type="SUPFAM" id="SSF50475">
    <property type="entry name" value="FMN-binding split barrel"/>
    <property type="match status" value="1"/>
</dbReference>
<dbReference type="STRING" id="405564.SAMN04487905_11594"/>
<feature type="region of interest" description="Disordered" evidence="1">
    <location>
        <begin position="237"/>
        <end position="258"/>
    </location>
</feature>
<feature type="region of interest" description="Disordered" evidence="1">
    <location>
        <begin position="292"/>
        <end position="315"/>
    </location>
</feature>
<keyword evidence="3" id="KW-1185">Reference proteome</keyword>
<proteinExistence type="predicted"/>
<evidence type="ECO:0000256" key="1">
    <source>
        <dbReference type="SAM" id="MobiDB-lite"/>
    </source>
</evidence>
<organism evidence="2 3">
    <name type="scientific">Actinopolyspora xinjiangensis</name>
    <dbReference type="NCBI Taxonomy" id="405564"/>
    <lineage>
        <taxon>Bacteria</taxon>
        <taxon>Bacillati</taxon>
        <taxon>Actinomycetota</taxon>
        <taxon>Actinomycetes</taxon>
        <taxon>Actinopolysporales</taxon>
        <taxon>Actinopolysporaceae</taxon>
        <taxon>Actinopolyspora</taxon>
    </lineage>
</organism>
<dbReference type="Proteomes" id="UP000199497">
    <property type="component" value="Unassembled WGS sequence"/>
</dbReference>
<dbReference type="AlphaFoldDB" id="A0A1H0WTR4"/>
<dbReference type="Pfam" id="PF04299">
    <property type="entry name" value="FMN_bind_2"/>
    <property type="match status" value="1"/>
</dbReference>
<dbReference type="EMBL" id="FNJR01000015">
    <property type="protein sequence ID" value="SDP94103.1"/>
    <property type="molecule type" value="Genomic_DNA"/>
</dbReference>
<accession>A0A1H0WTR4</accession>
<feature type="region of interest" description="Disordered" evidence="1">
    <location>
        <begin position="105"/>
        <end position="173"/>
    </location>
</feature>
<gene>
    <name evidence="2" type="ORF">SAMN04487905_11594</name>
</gene>
<dbReference type="RefSeq" id="WP_211481497.1">
    <property type="nucleotide sequence ID" value="NZ_FNJR01000015.1"/>
</dbReference>
<dbReference type="InterPro" id="IPR012349">
    <property type="entry name" value="Split_barrel_FMN-bd"/>
</dbReference>
<sequence>MLIRPWDAGLDEVEWQAWFTEGNDFGHLAVNGVRGQPPLVLPTHFTCHGDHLLVHLARSNPVWTTIEDAPNVIFTVLGDYAHVPGSWRARCRYAALRHGSQVRIRRAEIPSRTAPPPTTRSSNAARISTRRPHASSAAAWTASVPGKPDAGSDDRRFRRSLPDEVPLSSRSPRERISSLLQANNICPSSQDDFVTVMTGEVLRGSVNATFSTLRPRKSVHGMLAILPAVTPVRRTIPVTSPKPLGGDSAGTDSERAGRFRSRWRCSPAADPLSGGAQAPRWHVHSGDVLTVRARPNGTRSRRFTVSPGNPRRSRA</sequence>
<protein>
    <submittedName>
        <fullName evidence="2">Putative FMN-binding domain-containing protein</fullName>
    </submittedName>
</protein>
<reference evidence="3" key="1">
    <citation type="submission" date="2016-10" db="EMBL/GenBank/DDBJ databases">
        <authorList>
            <person name="Varghese N."/>
            <person name="Submissions S."/>
        </authorList>
    </citation>
    <scope>NUCLEOTIDE SEQUENCE [LARGE SCALE GENOMIC DNA]</scope>
    <source>
        <strain evidence="3">DSM 46732</strain>
    </source>
</reference>
<feature type="compositionally biased region" description="Basic and acidic residues" evidence="1">
    <location>
        <begin position="150"/>
        <end position="162"/>
    </location>
</feature>
<dbReference type="InterPro" id="IPR007396">
    <property type="entry name" value="TR_PAI2-type"/>
</dbReference>
<evidence type="ECO:0000313" key="3">
    <source>
        <dbReference type="Proteomes" id="UP000199497"/>
    </source>
</evidence>
<evidence type="ECO:0000313" key="2">
    <source>
        <dbReference type="EMBL" id="SDP94103.1"/>
    </source>
</evidence>